<dbReference type="GO" id="GO:0003964">
    <property type="term" value="F:RNA-directed DNA polymerase activity"/>
    <property type="evidence" value="ECO:0007669"/>
    <property type="project" value="UniProtKB-KW"/>
</dbReference>
<name>A0A4Z2DC40_SCHJA</name>
<gene>
    <name evidence="1" type="ORF">EWB00_002329</name>
</gene>
<evidence type="ECO:0000313" key="1">
    <source>
        <dbReference type="EMBL" id="TNN14077.1"/>
    </source>
</evidence>
<keyword evidence="1" id="KW-0548">Nucleotidyltransferase</keyword>
<dbReference type="EMBL" id="SKCS01000180">
    <property type="protein sequence ID" value="TNN14077.1"/>
    <property type="molecule type" value="Genomic_DNA"/>
</dbReference>
<organism evidence="1 2">
    <name type="scientific">Schistosoma japonicum</name>
    <name type="common">Blood fluke</name>
    <dbReference type="NCBI Taxonomy" id="6182"/>
    <lineage>
        <taxon>Eukaryota</taxon>
        <taxon>Metazoa</taxon>
        <taxon>Spiralia</taxon>
        <taxon>Lophotrochozoa</taxon>
        <taxon>Platyhelminthes</taxon>
        <taxon>Trematoda</taxon>
        <taxon>Digenea</taxon>
        <taxon>Strigeidida</taxon>
        <taxon>Schistosomatoidea</taxon>
        <taxon>Schistosomatidae</taxon>
        <taxon>Schistosoma</taxon>
    </lineage>
</organism>
<dbReference type="AlphaFoldDB" id="A0A4Z2DC40"/>
<comment type="caution">
    <text evidence="1">The sequence shown here is derived from an EMBL/GenBank/DDBJ whole genome shotgun (WGS) entry which is preliminary data.</text>
</comment>
<dbReference type="OrthoDB" id="10029313at2759"/>
<evidence type="ECO:0000313" key="2">
    <source>
        <dbReference type="Proteomes" id="UP000311919"/>
    </source>
</evidence>
<reference evidence="1 2" key="1">
    <citation type="submission" date="2019-03" db="EMBL/GenBank/DDBJ databases">
        <title>An improved genome assembly of the fluke Schistosoma japonicum.</title>
        <authorList>
            <person name="Hu W."/>
            <person name="Luo F."/>
            <person name="Yin M."/>
            <person name="Mo X."/>
            <person name="Sun C."/>
            <person name="Wu Q."/>
            <person name="Zhu B."/>
            <person name="Xiang M."/>
            <person name="Wang J."/>
            <person name="Wang Y."/>
            <person name="Zhang T."/>
            <person name="Xu B."/>
            <person name="Zheng H."/>
            <person name="Feng Z."/>
        </authorList>
    </citation>
    <scope>NUCLEOTIDE SEQUENCE [LARGE SCALE GENOMIC DNA]</scope>
    <source>
        <strain evidence="1">HuSjv2</strain>
        <tissue evidence="1">Worms</tissue>
    </source>
</reference>
<keyword evidence="1" id="KW-0808">Transferase</keyword>
<sequence>MARFNSRSKLNRLSLTLRPTVSLSETSTYNILGEILPILKHSVDSCENSVTSSTQFLDGIKDIQINNDEFMAFFDVTALFTSVEPKLVKKFTSLLFINYSNLLKHIKLLSKNLLDLINMRLTTYI</sequence>
<proteinExistence type="predicted"/>
<accession>A0A4Z2DC40</accession>
<protein>
    <submittedName>
        <fullName evidence="1">Reverse transcriptase</fullName>
    </submittedName>
</protein>
<keyword evidence="2" id="KW-1185">Reference proteome</keyword>
<dbReference type="Proteomes" id="UP000311919">
    <property type="component" value="Unassembled WGS sequence"/>
</dbReference>
<keyword evidence="1" id="KW-0695">RNA-directed DNA polymerase</keyword>